<proteinExistence type="predicted"/>
<protein>
    <submittedName>
        <fullName evidence="1">Uncharacterized protein</fullName>
    </submittedName>
</protein>
<name>A0A0E9UKM2_ANGAN</name>
<evidence type="ECO:0000313" key="1">
    <source>
        <dbReference type="EMBL" id="JAH66394.1"/>
    </source>
</evidence>
<dbReference type="EMBL" id="GBXM01042183">
    <property type="protein sequence ID" value="JAH66394.1"/>
    <property type="molecule type" value="Transcribed_RNA"/>
</dbReference>
<organism evidence="1">
    <name type="scientific">Anguilla anguilla</name>
    <name type="common">European freshwater eel</name>
    <name type="synonym">Muraena anguilla</name>
    <dbReference type="NCBI Taxonomy" id="7936"/>
    <lineage>
        <taxon>Eukaryota</taxon>
        <taxon>Metazoa</taxon>
        <taxon>Chordata</taxon>
        <taxon>Craniata</taxon>
        <taxon>Vertebrata</taxon>
        <taxon>Euteleostomi</taxon>
        <taxon>Actinopterygii</taxon>
        <taxon>Neopterygii</taxon>
        <taxon>Teleostei</taxon>
        <taxon>Anguilliformes</taxon>
        <taxon>Anguillidae</taxon>
        <taxon>Anguilla</taxon>
    </lineage>
</organism>
<sequence length="37" mass="4266">MSRPSLLARCWRCTWSCSSSSWLGCQSLARMRSMLRA</sequence>
<accession>A0A0E9UKM2</accession>
<dbReference type="AlphaFoldDB" id="A0A0E9UKM2"/>
<dbReference type="PROSITE" id="PS51257">
    <property type="entry name" value="PROKAR_LIPOPROTEIN"/>
    <property type="match status" value="1"/>
</dbReference>
<reference evidence="1" key="1">
    <citation type="submission" date="2014-11" db="EMBL/GenBank/DDBJ databases">
        <authorList>
            <person name="Amaro Gonzalez C."/>
        </authorList>
    </citation>
    <scope>NUCLEOTIDE SEQUENCE</scope>
</reference>
<reference evidence="1" key="2">
    <citation type="journal article" date="2015" name="Fish Shellfish Immunol.">
        <title>Early steps in the European eel (Anguilla anguilla)-Vibrio vulnificus interaction in the gills: Role of the RtxA13 toxin.</title>
        <authorList>
            <person name="Callol A."/>
            <person name="Pajuelo D."/>
            <person name="Ebbesson L."/>
            <person name="Teles M."/>
            <person name="MacKenzie S."/>
            <person name="Amaro C."/>
        </authorList>
    </citation>
    <scope>NUCLEOTIDE SEQUENCE</scope>
</reference>